<dbReference type="Gene3D" id="3.90.1720.10">
    <property type="entry name" value="endopeptidase domain like (from Nostoc punctiforme)"/>
    <property type="match status" value="5"/>
</dbReference>
<dbReference type="Pfam" id="PF04970">
    <property type="entry name" value="LRAT"/>
    <property type="match status" value="4"/>
</dbReference>
<dbReference type="GO" id="GO:0005737">
    <property type="term" value="C:cytoplasm"/>
    <property type="evidence" value="ECO:0007669"/>
    <property type="project" value="TreeGrafter"/>
</dbReference>
<feature type="domain" description="LRAT" evidence="5">
    <location>
        <begin position="476"/>
        <end position="598"/>
    </location>
</feature>
<dbReference type="Proteomes" id="UP000551758">
    <property type="component" value="Unassembled WGS sequence"/>
</dbReference>
<gene>
    <name evidence="6" type="ORF">HPG69_016004</name>
</gene>
<dbReference type="GO" id="GO:0016410">
    <property type="term" value="F:N-acyltransferase activity"/>
    <property type="evidence" value="ECO:0007669"/>
    <property type="project" value="TreeGrafter"/>
</dbReference>
<evidence type="ECO:0000313" key="7">
    <source>
        <dbReference type="Proteomes" id="UP000551758"/>
    </source>
</evidence>
<dbReference type="PANTHER" id="PTHR13943:SF36">
    <property type="entry name" value="PHOSPHOLIPASE A AND ACYLTRANSFERASE 4"/>
    <property type="match status" value="1"/>
</dbReference>
<name>A0A7J7FDI8_DICBM</name>
<dbReference type="InterPro" id="IPR051496">
    <property type="entry name" value="H-rev107_PLA/AT"/>
</dbReference>
<dbReference type="AlphaFoldDB" id="A0A7J7FDI8"/>
<feature type="domain" description="LRAT" evidence="5">
    <location>
        <begin position="54"/>
        <end position="177"/>
    </location>
</feature>
<dbReference type="EMBL" id="JACDTQ010000807">
    <property type="protein sequence ID" value="KAF5925968.1"/>
    <property type="molecule type" value="Genomic_DNA"/>
</dbReference>
<evidence type="ECO:0000256" key="2">
    <source>
        <dbReference type="ARBA" id="ARBA00022679"/>
    </source>
</evidence>
<dbReference type="PANTHER" id="PTHR13943">
    <property type="entry name" value="HRAS-LIKE SUPPRESSOR - RELATED"/>
    <property type="match status" value="1"/>
</dbReference>
<evidence type="ECO:0000256" key="3">
    <source>
        <dbReference type="ARBA" id="ARBA00022801"/>
    </source>
</evidence>
<dbReference type="GO" id="GO:0004623">
    <property type="term" value="F:phospholipase A2 activity"/>
    <property type="evidence" value="ECO:0007669"/>
    <property type="project" value="TreeGrafter"/>
</dbReference>
<comment type="similarity">
    <text evidence="1">Belongs to the H-rev107 family.</text>
</comment>
<evidence type="ECO:0000256" key="1">
    <source>
        <dbReference type="ARBA" id="ARBA00007824"/>
    </source>
</evidence>
<feature type="domain" description="LRAT" evidence="5">
    <location>
        <begin position="358"/>
        <end position="466"/>
    </location>
</feature>
<evidence type="ECO:0000256" key="4">
    <source>
        <dbReference type="ARBA" id="ARBA00023098"/>
    </source>
</evidence>
<keyword evidence="4" id="KW-0443">Lipid metabolism</keyword>
<dbReference type="GO" id="GO:0070292">
    <property type="term" value="P:N-acylphosphatidylethanolamine metabolic process"/>
    <property type="evidence" value="ECO:0007669"/>
    <property type="project" value="TreeGrafter"/>
</dbReference>
<evidence type="ECO:0000259" key="5">
    <source>
        <dbReference type="PROSITE" id="PS51934"/>
    </source>
</evidence>
<keyword evidence="2" id="KW-0808">Transferase</keyword>
<evidence type="ECO:0000313" key="6">
    <source>
        <dbReference type="EMBL" id="KAF5925968.1"/>
    </source>
</evidence>
<accession>A0A7J7FDI8</accession>
<proteinExistence type="inferred from homology"/>
<comment type="caution">
    <text evidence="6">The sequence shown here is derived from an EMBL/GenBank/DDBJ whole genome shotgun (WGS) entry which is preliminary data.</text>
</comment>
<organism evidence="6 7">
    <name type="scientific">Diceros bicornis minor</name>
    <name type="common">South-central black rhinoceros</name>
    <dbReference type="NCBI Taxonomy" id="77932"/>
    <lineage>
        <taxon>Eukaryota</taxon>
        <taxon>Metazoa</taxon>
        <taxon>Chordata</taxon>
        <taxon>Craniata</taxon>
        <taxon>Vertebrata</taxon>
        <taxon>Euteleostomi</taxon>
        <taxon>Mammalia</taxon>
        <taxon>Eutheria</taxon>
        <taxon>Laurasiatheria</taxon>
        <taxon>Perissodactyla</taxon>
        <taxon>Rhinocerotidae</taxon>
        <taxon>Diceros</taxon>
    </lineage>
</organism>
<feature type="domain" description="LRAT" evidence="5">
    <location>
        <begin position="187"/>
        <end position="303"/>
    </location>
</feature>
<sequence length="617" mass="68935">MTHAGRGGGPGGLRTQRVAAEPGWGLQGSFSEYGCLMKGEEEEWLYEKPKPGDLIQVFQVGYEHWAIYVGGGDVIHLAPKQTVSLIPCVYPRAGSSSTFFIRSTRAVVKQERLQDVVAGCHYRVNNYLDHAYTPQPVKKVIRSVKEKIGEEVVYCVRHKDCKHFFTYVRYGTVCGRQLGEVPEPGDLINISHIGYEHWAIYVGDGDVIHLTPIREDSGAGSSSTSSILSSRAVVKQEQLKDVAGGCFYQINNYLGYKHRPRPANKIIRCAKEKIGKEVEYCVLRRNSEHLVTHLRYGTAYSREVGPLGVVLLPPGGQLGVGVTGLCNRWASPRAGVLRLEGTESEEEEFYEVLEPGDWINISHVGYEHWAIYAGGGNVIHLAPKSKESWAGSSRTVSIWRGRALVKKEQLKDVVGSCFYQHRPRPVNRIISSAKEKIGEQVEYCDLPWNSEHFVTHLRYGTAYSRQFCKEPEPGDLIEIFHIGFEHWAIYVGGGDVIHLAPIKWILFVLLSCPAPSLSLHLLALPLRLKVPLIPGECHRSGSSSRSTKTVVKQERLQDVVGGDRYQEKIGEEVEYCFLSKNCGRFVTHLRNGRACSRQVCLEWGSAGYAASGENHYE</sequence>
<keyword evidence="7" id="KW-1185">Reference proteome</keyword>
<dbReference type="InterPro" id="IPR007053">
    <property type="entry name" value="LRAT_dom"/>
</dbReference>
<dbReference type="GO" id="GO:0008970">
    <property type="term" value="F:phospholipase A1 activity"/>
    <property type="evidence" value="ECO:0007669"/>
    <property type="project" value="TreeGrafter"/>
</dbReference>
<dbReference type="PROSITE" id="PS51934">
    <property type="entry name" value="LRAT"/>
    <property type="match status" value="4"/>
</dbReference>
<reference evidence="6 7" key="1">
    <citation type="journal article" date="2020" name="Mol. Biol. Evol.">
        <title>Interspecific Gene Flow and the Evolution of Specialization in Black and White Rhinoceros.</title>
        <authorList>
            <person name="Moodley Y."/>
            <person name="Westbury M.V."/>
            <person name="Russo I.M."/>
            <person name="Gopalakrishnan S."/>
            <person name="Rakotoarivelo A."/>
            <person name="Olsen R.A."/>
            <person name="Prost S."/>
            <person name="Tunstall T."/>
            <person name="Ryder O.A."/>
            <person name="Dalen L."/>
            <person name="Bruford M.W."/>
        </authorList>
    </citation>
    <scope>NUCLEOTIDE SEQUENCE [LARGE SCALE GENOMIC DNA]</scope>
    <source>
        <strain evidence="6">SBR-YM</strain>
        <tissue evidence="6">Skin</tissue>
    </source>
</reference>
<protein>
    <recommendedName>
        <fullName evidence="5">LRAT domain-containing protein</fullName>
    </recommendedName>
</protein>
<keyword evidence="3" id="KW-0378">Hydrolase</keyword>